<keyword evidence="3" id="KW-0378">Hydrolase</keyword>
<proteinExistence type="predicted"/>
<name>A0ABY2JD71_9MICO</name>
<feature type="transmembrane region" description="Helical" evidence="2">
    <location>
        <begin position="232"/>
        <end position="252"/>
    </location>
</feature>
<feature type="transmembrane region" description="Helical" evidence="2">
    <location>
        <begin position="82"/>
        <end position="104"/>
    </location>
</feature>
<keyword evidence="2" id="KW-1133">Transmembrane helix</keyword>
<sequence>MTHEHPAAYSSASAPHAHPTGTVPAGNPAAAVQPAAQPVRPVWTAPVRRTRAGLVTVAIAGIVIAAAALLLVFVYLATFLGAGTLLVGLILALIPLLGILLAIGWIDRWEPEPRPALWFAFLWGAGVSVVTALLFDLGVQLVRAGTGSSETDGGFAAAVFQAPFVEEAAKGAGVLLIFWVFRHRFDGPVDGVVYAATIAAGFAFSENIQYFGVAMTDGGAADLGFTFLVRGVLSPFAHVMFTACIGIACGLASRMRPAGAVGTIVLGFASAMFLHFVWNGAFYLVASGSLVVYYLAVQVPLFLAAIAVVIVLRRQEERVTVLRLREYAAAGWFSLAEVGMLATRGGRRQARAWAARQPPHCKQSMRDFIHNSTRLAFARQRMVNGTSVNVDRADESELLGLIQRNRAGVIGPV</sequence>
<protein>
    <submittedName>
        <fullName evidence="3">PrsW family intramembrane metalloprotease</fullName>
    </submittedName>
</protein>
<dbReference type="PANTHER" id="PTHR36844:SF1">
    <property type="entry name" value="PROTEASE PRSW"/>
    <property type="match status" value="1"/>
</dbReference>
<feature type="compositionally biased region" description="Low complexity" evidence="1">
    <location>
        <begin position="7"/>
        <end position="29"/>
    </location>
</feature>
<dbReference type="EMBL" id="SOGJ01000005">
    <property type="protein sequence ID" value="TFD01612.1"/>
    <property type="molecule type" value="Genomic_DNA"/>
</dbReference>
<evidence type="ECO:0000256" key="1">
    <source>
        <dbReference type="SAM" id="MobiDB-lite"/>
    </source>
</evidence>
<gene>
    <name evidence="3" type="ORF">E3O65_01340</name>
</gene>
<evidence type="ECO:0000313" key="3">
    <source>
        <dbReference type="EMBL" id="TFD01612.1"/>
    </source>
</evidence>
<feature type="transmembrane region" description="Helical" evidence="2">
    <location>
        <begin position="155"/>
        <end position="180"/>
    </location>
</feature>
<feature type="region of interest" description="Disordered" evidence="1">
    <location>
        <begin position="1"/>
        <end position="29"/>
    </location>
</feature>
<feature type="transmembrane region" description="Helical" evidence="2">
    <location>
        <begin position="54"/>
        <end position="76"/>
    </location>
</feature>
<feature type="transmembrane region" description="Helical" evidence="2">
    <location>
        <begin position="192"/>
        <end position="212"/>
    </location>
</feature>
<dbReference type="PANTHER" id="PTHR36844">
    <property type="entry name" value="PROTEASE PRSW"/>
    <property type="match status" value="1"/>
</dbReference>
<accession>A0ABY2JD71</accession>
<keyword evidence="2" id="KW-0812">Transmembrane</keyword>
<dbReference type="InterPro" id="IPR026898">
    <property type="entry name" value="PrsW"/>
</dbReference>
<evidence type="ECO:0000313" key="4">
    <source>
        <dbReference type="Proteomes" id="UP000298355"/>
    </source>
</evidence>
<feature type="transmembrane region" description="Helical" evidence="2">
    <location>
        <begin position="264"/>
        <end position="285"/>
    </location>
</feature>
<evidence type="ECO:0000256" key="2">
    <source>
        <dbReference type="SAM" id="Phobius"/>
    </source>
</evidence>
<keyword evidence="4" id="KW-1185">Reference proteome</keyword>
<dbReference type="GO" id="GO:0008237">
    <property type="term" value="F:metallopeptidase activity"/>
    <property type="evidence" value="ECO:0007669"/>
    <property type="project" value="UniProtKB-KW"/>
</dbReference>
<dbReference type="RefSeq" id="WP_134361958.1">
    <property type="nucleotide sequence ID" value="NZ_SOGJ01000005.1"/>
</dbReference>
<feature type="transmembrane region" description="Helical" evidence="2">
    <location>
        <begin position="116"/>
        <end position="135"/>
    </location>
</feature>
<feature type="transmembrane region" description="Helical" evidence="2">
    <location>
        <begin position="291"/>
        <end position="312"/>
    </location>
</feature>
<dbReference type="Pfam" id="PF13367">
    <property type="entry name" value="PrsW-protease"/>
    <property type="match status" value="1"/>
</dbReference>
<keyword evidence="3" id="KW-0482">Metalloprotease</keyword>
<dbReference type="Proteomes" id="UP000298355">
    <property type="component" value="Unassembled WGS sequence"/>
</dbReference>
<comment type="caution">
    <text evidence="3">The sequence shown here is derived from an EMBL/GenBank/DDBJ whole genome shotgun (WGS) entry which is preliminary data.</text>
</comment>
<organism evidence="3 4">
    <name type="scientific">Cryobacterium breve</name>
    <dbReference type="NCBI Taxonomy" id="1259258"/>
    <lineage>
        <taxon>Bacteria</taxon>
        <taxon>Bacillati</taxon>
        <taxon>Actinomycetota</taxon>
        <taxon>Actinomycetes</taxon>
        <taxon>Micrococcales</taxon>
        <taxon>Microbacteriaceae</taxon>
        <taxon>Cryobacterium</taxon>
    </lineage>
</organism>
<keyword evidence="2" id="KW-0472">Membrane</keyword>
<reference evidence="3 4" key="1">
    <citation type="submission" date="2019-03" db="EMBL/GenBank/DDBJ databases">
        <title>Genomics of glacier-inhabiting Cryobacterium strains.</title>
        <authorList>
            <person name="Liu Q."/>
            <person name="Xin Y.-H."/>
        </authorList>
    </citation>
    <scope>NUCLEOTIDE SEQUENCE [LARGE SCALE GENOMIC DNA]</scope>
    <source>
        <strain evidence="3 4">TMT4-23</strain>
    </source>
</reference>
<keyword evidence="3" id="KW-0645">Protease</keyword>